<feature type="non-terminal residue" evidence="15">
    <location>
        <position position="1"/>
    </location>
</feature>
<dbReference type="InParanoid" id="A0A6L2Q4F9"/>
<dbReference type="FunCoup" id="A0A6L2Q4F9">
    <property type="interactions" value="221"/>
</dbReference>
<protein>
    <recommendedName>
        <fullName evidence="14">RCK N-terminal domain-containing protein</fullName>
    </recommendedName>
</protein>
<evidence type="ECO:0000259" key="14">
    <source>
        <dbReference type="PROSITE" id="PS51201"/>
    </source>
</evidence>
<keyword evidence="8" id="KW-0406">Ion transport</keyword>
<dbReference type="OrthoDB" id="257992at2759"/>
<evidence type="ECO:0000256" key="6">
    <source>
        <dbReference type="ARBA" id="ARBA00022958"/>
    </source>
</evidence>
<keyword evidence="7 13" id="KW-1133">Transmembrane helix</keyword>
<dbReference type="GO" id="GO:0005886">
    <property type="term" value="C:plasma membrane"/>
    <property type="evidence" value="ECO:0007669"/>
    <property type="project" value="TreeGrafter"/>
</dbReference>
<dbReference type="PANTHER" id="PTHR10027">
    <property type="entry name" value="CALCIUM-ACTIVATED POTASSIUM CHANNEL ALPHA CHAIN"/>
    <property type="match status" value="1"/>
</dbReference>
<dbReference type="InterPro" id="IPR003148">
    <property type="entry name" value="RCK_N"/>
</dbReference>
<feature type="region of interest" description="Disordered" evidence="12">
    <location>
        <begin position="1185"/>
        <end position="1220"/>
    </location>
</feature>
<evidence type="ECO:0000313" key="16">
    <source>
        <dbReference type="Proteomes" id="UP000502823"/>
    </source>
</evidence>
<keyword evidence="9 13" id="KW-0472">Membrane</keyword>
<keyword evidence="2" id="KW-0813">Transport</keyword>
<name>A0A6L2Q4F9_COPFO</name>
<dbReference type="FunFam" id="3.40.50.720:FF:000034">
    <property type="entry name" value="Potassium channel subfamily T member 1"/>
    <property type="match status" value="1"/>
</dbReference>
<reference evidence="16" key="1">
    <citation type="submission" date="2020-01" db="EMBL/GenBank/DDBJ databases">
        <title>Draft genome sequence of the Termite Coptotermes fromosanus.</title>
        <authorList>
            <person name="Itakura S."/>
            <person name="Yosikawa Y."/>
            <person name="Umezawa K."/>
        </authorList>
    </citation>
    <scope>NUCLEOTIDE SEQUENCE [LARGE SCALE GENOMIC DNA]</scope>
</reference>
<keyword evidence="16" id="KW-1185">Reference proteome</keyword>
<evidence type="ECO:0000256" key="12">
    <source>
        <dbReference type="SAM" id="MobiDB-lite"/>
    </source>
</evidence>
<evidence type="ECO:0000256" key="13">
    <source>
        <dbReference type="SAM" id="Phobius"/>
    </source>
</evidence>
<dbReference type="GO" id="GO:0015271">
    <property type="term" value="F:outward rectifier potassium channel activity"/>
    <property type="evidence" value="ECO:0007669"/>
    <property type="project" value="TreeGrafter"/>
</dbReference>
<feature type="region of interest" description="Disordered" evidence="12">
    <location>
        <begin position="555"/>
        <end position="577"/>
    </location>
</feature>
<dbReference type="GO" id="GO:0005228">
    <property type="term" value="F:intracellular sodium-activated potassium channel activity"/>
    <property type="evidence" value="ECO:0007669"/>
    <property type="project" value="TreeGrafter"/>
</dbReference>
<evidence type="ECO:0000256" key="10">
    <source>
        <dbReference type="ARBA" id="ARBA00023303"/>
    </source>
</evidence>
<proteinExistence type="predicted"/>
<comment type="subcellular location">
    <subcellularLocation>
        <location evidence="1">Membrane</location>
        <topology evidence="1">Multi-pass membrane protein</topology>
    </subcellularLocation>
</comment>
<comment type="caution">
    <text evidence="15">The sequence shown here is derived from an EMBL/GenBank/DDBJ whole genome shotgun (WGS) entry which is preliminary data.</text>
</comment>
<dbReference type="FunFam" id="3.40.50.720:FF:000011">
    <property type="entry name" value="Potassium channel subfamily T member 1"/>
    <property type="match status" value="1"/>
</dbReference>
<evidence type="ECO:0000256" key="7">
    <source>
        <dbReference type="ARBA" id="ARBA00022989"/>
    </source>
</evidence>
<keyword evidence="10" id="KW-0407">Ion channel</keyword>
<dbReference type="InterPro" id="IPR047871">
    <property type="entry name" value="K_chnl_Slo-like"/>
</dbReference>
<keyword evidence="6" id="KW-0630">Potassium</keyword>
<keyword evidence="4 13" id="KW-0812">Transmembrane</keyword>
<feature type="transmembrane region" description="Helical" evidence="13">
    <location>
        <begin position="170"/>
        <end position="191"/>
    </location>
</feature>
<dbReference type="SUPFAM" id="SSF81324">
    <property type="entry name" value="Voltage-gated potassium channels"/>
    <property type="match status" value="1"/>
</dbReference>
<evidence type="ECO:0000313" key="15">
    <source>
        <dbReference type="EMBL" id="GFG38840.1"/>
    </source>
</evidence>
<dbReference type="Gene3D" id="1.10.287.70">
    <property type="match status" value="1"/>
</dbReference>
<organism evidence="15 16">
    <name type="scientific">Coptotermes formosanus</name>
    <name type="common">Formosan subterranean termite</name>
    <dbReference type="NCBI Taxonomy" id="36987"/>
    <lineage>
        <taxon>Eukaryota</taxon>
        <taxon>Metazoa</taxon>
        <taxon>Ecdysozoa</taxon>
        <taxon>Arthropoda</taxon>
        <taxon>Hexapoda</taxon>
        <taxon>Insecta</taxon>
        <taxon>Pterygota</taxon>
        <taxon>Neoptera</taxon>
        <taxon>Polyneoptera</taxon>
        <taxon>Dictyoptera</taxon>
        <taxon>Blattodea</taxon>
        <taxon>Blattoidea</taxon>
        <taxon>Termitoidae</taxon>
        <taxon>Rhinotermitidae</taxon>
        <taxon>Coptotermes</taxon>
    </lineage>
</organism>
<evidence type="ECO:0000256" key="4">
    <source>
        <dbReference type="ARBA" id="ARBA00022692"/>
    </source>
</evidence>
<dbReference type="InterPro" id="IPR013099">
    <property type="entry name" value="K_chnl_dom"/>
</dbReference>
<accession>A0A6L2Q4F9</accession>
<dbReference type="FunFam" id="1.10.287.70:FF:000137">
    <property type="entry name" value="Slowpoke 2, isoform E"/>
    <property type="match status" value="1"/>
</dbReference>
<feature type="domain" description="RCK N-terminal" evidence="14">
    <location>
        <begin position="271"/>
        <end position="407"/>
    </location>
</feature>
<feature type="transmembrane region" description="Helical" evidence="13">
    <location>
        <begin position="108"/>
        <end position="127"/>
    </location>
</feature>
<feature type="compositionally biased region" description="Polar residues" evidence="12">
    <location>
        <begin position="1199"/>
        <end position="1209"/>
    </location>
</feature>
<evidence type="ECO:0000256" key="1">
    <source>
        <dbReference type="ARBA" id="ARBA00004141"/>
    </source>
</evidence>
<dbReference type="InterPro" id="IPR003929">
    <property type="entry name" value="K_chnl_BK_asu"/>
</dbReference>
<dbReference type="Proteomes" id="UP000502823">
    <property type="component" value="Unassembled WGS sequence"/>
</dbReference>
<evidence type="ECO:0000256" key="8">
    <source>
        <dbReference type="ARBA" id="ARBA00023065"/>
    </source>
</evidence>
<evidence type="ECO:0000256" key="3">
    <source>
        <dbReference type="ARBA" id="ARBA00022538"/>
    </source>
</evidence>
<sequence length="1381" mass="153730">LRIRVANLVFKLLSCLLYMIRVIADTEPTEATCYGCQTGNRTEYIKSKKLTLEEYRDHPVINWDAIIWVDRGTFLWIIQLILAIISLTQALLLVYLGYKGNIWQQIMSFHFLLELLNTVPFLLTLFWPPLRNLFIPVFLNCWLAKRALGNMFNDLHRAMQKSQSALSQQLTILSVTLLCLVFTSVCGIQHFQRAGHRNLNLFQAIYFVVVTFSTVGYGDFVPDIWPSQMYMLVMICVALIVLPTQFEQLAYTWMERQKLGGSYSSHRAQSEKHVVVCSTTLHADTIMDFLNEFYAHPLLQDYYVVLLSPMELDTTMRMILQVPMWAQRVIYIQGSCLKDGDLGRARMNEAEACFILAARNYADKTAADEHTILRSWAVKDFAPSVPQYVQIFRPENKLHVKFAEHVVCEDEFKYALLANNCTCPGASTLVTLLLHTSRGQEGQTSEEEWHRLYGKCSGNEIYHIVLGDSRFFGEYEGKSFTYASFHSHRKYGVALVGVRPAELPEFYEDTILLNPGPRHIMKKSDTCYYMSISKEENSAFILGNQQNNLRALIGTTSTDEKDGSKEKTAGCGTEQQDTKSDGIKLKVHISNSVCPTTSMEPTGCGDSQQHVKESSMVLLAPDVSVTGNHLDVPRPGDNPNLLSPEIPCQRRGSRRPSILPVPDMFTSSNLNIASEQQDEGDESDDELDDDVPWQSPSEKIAVVYCSIVKGFPPVSPYIGVSPTLCYLLKEKKPLCCLQLAQVCEHCSYRNAKEYNWQNKTIILAADYASNGIYNFIVPLRAHFRSKTSLNPVILLLERRPDIAFLDAISYFPLVYWMLGSIDRLDDLLRAGITLSENVVVVNKEMSNSAEEDTLADCNTIVAVQTMFKFFPSIKSITELSQSSNMRFMQFRAHDKYALHLSKMEKVLGVSFHLLNMDECALRLLSLREKERGSHISYMFRLPFAAGSVFSASMLDTLLYQAFVKDYVITFVRLLLGIDQAPGSGFLTSMKITKDDMWIRTYGRLYQKLCSTTCEIPIGIYRTQDTSVSDSSHLDEENDSDGVGVTYKPKSQMSQCLACVKYQTSTYSVNVGDEARNNHAQMIERAEIANLVRSRMESLNLPSIDYDDVSEKRNSLSYVIINPSCDLKLEEGDIIYLVRPSPFSAQKTFERHNSRRKSNISFCSQQLVQQMAAGFQAGSRRGSGLGLSGYTAPRPPPLVTTKSNSLSLPDSPTVVGSGSGYRGRSNSLRVVDDILLRRSNSLRQGLPSVGSTRRKSSLEDLGVSFGSASHPSNHSNAIKIALNGSIGLEVTPPDEGSIPSESSSTGLLNSGMVTFTVGVGVESSANDGTSGNGVGDSGACGGGLDVPVLGGFSSENCLSAEEVSPIAQGTTTDPQHLQGTLV</sequence>
<feature type="transmembrane region" description="Helical" evidence="13">
    <location>
        <begin position="203"/>
        <end position="222"/>
    </location>
</feature>
<dbReference type="Gene3D" id="3.40.50.720">
    <property type="entry name" value="NAD(P)-binding Rossmann-like Domain"/>
    <property type="match status" value="2"/>
</dbReference>
<feature type="transmembrane region" description="Helical" evidence="13">
    <location>
        <begin position="74"/>
        <end position="96"/>
    </location>
</feature>
<evidence type="ECO:0000256" key="2">
    <source>
        <dbReference type="ARBA" id="ARBA00022448"/>
    </source>
</evidence>
<dbReference type="EMBL" id="BLKM01000827">
    <property type="protein sequence ID" value="GFG38840.1"/>
    <property type="molecule type" value="Genomic_DNA"/>
</dbReference>
<evidence type="ECO:0000256" key="11">
    <source>
        <dbReference type="ARBA" id="ARBA00034430"/>
    </source>
</evidence>
<dbReference type="Pfam" id="PF03493">
    <property type="entry name" value="BK_channel_a"/>
    <property type="match status" value="1"/>
</dbReference>
<feature type="compositionally biased region" description="Basic and acidic residues" evidence="12">
    <location>
        <begin position="558"/>
        <end position="568"/>
    </location>
</feature>
<dbReference type="Pfam" id="PF07885">
    <property type="entry name" value="Ion_trans_2"/>
    <property type="match status" value="1"/>
</dbReference>
<comment type="catalytic activity">
    <reaction evidence="11">
        <text>K(+)(in) = K(+)(out)</text>
        <dbReference type="Rhea" id="RHEA:29463"/>
        <dbReference type="ChEBI" id="CHEBI:29103"/>
    </reaction>
</comment>
<feature type="region of interest" description="Disordered" evidence="12">
    <location>
        <begin position="631"/>
        <end position="656"/>
    </location>
</feature>
<keyword evidence="5" id="KW-0631">Potassium channel</keyword>
<dbReference type="Pfam" id="PF22614">
    <property type="entry name" value="Slo-like_RCK"/>
    <property type="match status" value="2"/>
</dbReference>
<evidence type="ECO:0000256" key="9">
    <source>
        <dbReference type="ARBA" id="ARBA00023136"/>
    </source>
</evidence>
<gene>
    <name evidence="15" type="ORF">Cfor_09065</name>
</gene>
<dbReference type="PANTHER" id="PTHR10027:SF10">
    <property type="entry name" value="SLOWPOKE 2, ISOFORM D"/>
    <property type="match status" value="1"/>
</dbReference>
<evidence type="ECO:0000256" key="5">
    <source>
        <dbReference type="ARBA" id="ARBA00022826"/>
    </source>
</evidence>
<keyword evidence="3" id="KW-0633">Potassium transport</keyword>
<dbReference type="PROSITE" id="PS51201">
    <property type="entry name" value="RCK_N"/>
    <property type="match status" value="1"/>
</dbReference>